<dbReference type="Proteomes" id="UP000516052">
    <property type="component" value="Chromosome"/>
</dbReference>
<evidence type="ECO:0000313" key="1">
    <source>
        <dbReference type="EMBL" id="QNP73331.1"/>
    </source>
</evidence>
<reference evidence="1 2" key="1">
    <citation type="submission" date="2020-08" db="EMBL/GenBank/DDBJ databases">
        <title>A novel species.</title>
        <authorList>
            <person name="Gao J."/>
        </authorList>
    </citation>
    <scope>NUCLEOTIDE SEQUENCE [LARGE SCALE GENOMIC DNA]</scope>
    <source>
        <strain evidence="1 2">CRXT-G-22</strain>
    </source>
</reference>
<proteinExistence type="predicted"/>
<protein>
    <submittedName>
        <fullName evidence="1">Flavin reductase</fullName>
    </submittedName>
</protein>
<keyword evidence="2" id="KW-1185">Reference proteome</keyword>
<dbReference type="RefSeq" id="WP_187750272.1">
    <property type="nucleotide sequence ID" value="NZ_CP060828.1"/>
</dbReference>
<dbReference type="AlphaFoldDB" id="A0A7H0IKL5"/>
<name>A0A7H0IKL5_9ACTN</name>
<sequence>MRGDVTDAEAVRGVLTAREALAGRDAVAGQNVTTGRDGAVGVRLSRAGEARWAVVHAAAGLDADLTGADGRPVMDDPALLPPEHLSAGPARLRAAGEMVDWAVLTPGGELREGAARGRYVIGGDHVPDGAPGLTYGDLAAAVVDEVTAPTVRGRRGAVWADGV</sequence>
<dbReference type="EMBL" id="CP060828">
    <property type="protein sequence ID" value="QNP73331.1"/>
    <property type="molecule type" value="Genomic_DNA"/>
</dbReference>
<dbReference type="KEGG" id="sroi:IAG44_30405"/>
<evidence type="ECO:0000313" key="2">
    <source>
        <dbReference type="Proteomes" id="UP000516052"/>
    </source>
</evidence>
<organism evidence="1 2">
    <name type="scientific">Streptomyces roseirectus</name>
    <dbReference type="NCBI Taxonomy" id="2768066"/>
    <lineage>
        <taxon>Bacteria</taxon>
        <taxon>Bacillati</taxon>
        <taxon>Actinomycetota</taxon>
        <taxon>Actinomycetes</taxon>
        <taxon>Kitasatosporales</taxon>
        <taxon>Streptomycetaceae</taxon>
        <taxon>Streptomyces</taxon>
    </lineage>
</organism>
<dbReference type="Gene3D" id="3.40.50.720">
    <property type="entry name" value="NAD(P)-binding Rossmann-like Domain"/>
    <property type="match status" value="1"/>
</dbReference>
<gene>
    <name evidence="1" type="ORF">IAG44_30405</name>
</gene>
<accession>A0A7H0IKL5</accession>